<evidence type="ECO:0000313" key="2">
    <source>
        <dbReference type="EMBL" id="KAK7390541.1"/>
    </source>
</evidence>
<proteinExistence type="predicted"/>
<dbReference type="EMBL" id="JAYMYS010000006">
    <property type="protein sequence ID" value="KAK7390541.1"/>
    <property type="molecule type" value="Genomic_DNA"/>
</dbReference>
<sequence>MKCSFVHISVSGSHENLHCSFIYTFCIIQEIPLKKDTFCLCRFVHLLVYIILILIDLHILGTLCGIKVTLIDNVLP</sequence>
<keyword evidence="1" id="KW-0472">Membrane</keyword>
<organism evidence="2 3">
    <name type="scientific">Psophocarpus tetragonolobus</name>
    <name type="common">Winged bean</name>
    <name type="synonym">Dolichos tetragonolobus</name>
    <dbReference type="NCBI Taxonomy" id="3891"/>
    <lineage>
        <taxon>Eukaryota</taxon>
        <taxon>Viridiplantae</taxon>
        <taxon>Streptophyta</taxon>
        <taxon>Embryophyta</taxon>
        <taxon>Tracheophyta</taxon>
        <taxon>Spermatophyta</taxon>
        <taxon>Magnoliopsida</taxon>
        <taxon>eudicotyledons</taxon>
        <taxon>Gunneridae</taxon>
        <taxon>Pentapetalae</taxon>
        <taxon>rosids</taxon>
        <taxon>fabids</taxon>
        <taxon>Fabales</taxon>
        <taxon>Fabaceae</taxon>
        <taxon>Papilionoideae</taxon>
        <taxon>50 kb inversion clade</taxon>
        <taxon>NPAAA clade</taxon>
        <taxon>indigoferoid/millettioid clade</taxon>
        <taxon>Phaseoleae</taxon>
        <taxon>Psophocarpus</taxon>
    </lineage>
</organism>
<evidence type="ECO:0000256" key="1">
    <source>
        <dbReference type="SAM" id="Phobius"/>
    </source>
</evidence>
<gene>
    <name evidence="2" type="ORF">VNO78_25849</name>
</gene>
<feature type="transmembrane region" description="Helical" evidence="1">
    <location>
        <begin position="43"/>
        <end position="70"/>
    </location>
</feature>
<reference evidence="2 3" key="1">
    <citation type="submission" date="2024-01" db="EMBL/GenBank/DDBJ databases">
        <title>The genomes of 5 underutilized Papilionoideae crops provide insights into root nodulation and disease resistanc.</title>
        <authorList>
            <person name="Jiang F."/>
        </authorList>
    </citation>
    <scope>NUCLEOTIDE SEQUENCE [LARGE SCALE GENOMIC DNA]</scope>
    <source>
        <strain evidence="2">DUOXIRENSHENG_FW03</strain>
        <tissue evidence="2">Leaves</tissue>
    </source>
</reference>
<dbReference type="Proteomes" id="UP001386955">
    <property type="component" value="Unassembled WGS sequence"/>
</dbReference>
<comment type="caution">
    <text evidence="2">The sequence shown here is derived from an EMBL/GenBank/DDBJ whole genome shotgun (WGS) entry which is preliminary data.</text>
</comment>
<accession>A0AAN9XFT3</accession>
<keyword evidence="3" id="KW-1185">Reference proteome</keyword>
<protein>
    <submittedName>
        <fullName evidence="2">Uncharacterized protein</fullName>
    </submittedName>
</protein>
<keyword evidence="1" id="KW-1133">Transmembrane helix</keyword>
<keyword evidence="1" id="KW-0812">Transmembrane</keyword>
<evidence type="ECO:0000313" key="3">
    <source>
        <dbReference type="Proteomes" id="UP001386955"/>
    </source>
</evidence>
<name>A0AAN9XFT3_PSOTE</name>
<dbReference type="AlphaFoldDB" id="A0AAN9XFT3"/>